<dbReference type="HAMAP" id="MF_00825">
    <property type="entry name" value="3_HAO"/>
    <property type="match status" value="1"/>
</dbReference>
<dbReference type="CDD" id="cd06123">
    <property type="entry name" value="cupin_HAO"/>
    <property type="match status" value="1"/>
</dbReference>
<evidence type="ECO:0000256" key="6">
    <source>
        <dbReference type="ARBA" id="ARBA00023004"/>
    </source>
</evidence>
<feature type="binding site" evidence="7">
    <location>
        <position position="131"/>
    </location>
    <ligand>
        <name>Fe cation</name>
        <dbReference type="ChEBI" id="CHEBI:24875"/>
        <label>2</label>
    </ligand>
</feature>
<dbReference type="Proteomes" id="UP000580517">
    <property type="component" value="Unassembled WGS sequence"/>
</dbReference>
<dbReference type="Gene3D" id="2.60.120.10">
    <property type="entry name" value="Jelly Rolls"/>
    <property type="match status" value="1"/>
</dbReference>
<dbReference type="GO" id="GO:0006569">
    <property type="term" value="P:L-tryptophan catabolic process"/>
    <property type="evidence" value="ECO:0007669"/>
    <property type="project" value="UniProtKB-UniRule"/>
</dbReference>
<feature type="binding site" evidence="7">
    <location>
        <position position="110"/>
    </location>
    <ligand>
        <name>substrate</name>
    </ligand>
</feature>
<comment type="cofactor">
    <cofactor evidence="7">
        <name>Fe(2+)</name>
        <dbReference type="ChEBI" id="CHEBI:29033"/>
    </cofactor>
    <text evidence="7">Binds 2 Fe(2+) ions per subunit.</text>
</comment>
<name>A0A853FGU0_9BURK</name>
<comment type="pathway">
    <text evidence="7">Cofactor biosynthesis; NAD(+) biosynthesis; quinolinate from L-kynurenine: step 3/3.</text>
</comment>
<accession>A0A853FGU0</accession>
<dbReference type="RefSeq" id="WP_129969219.1">
    <property type="nucleotide sequence ID" value="NZ_JACCEW010000003.1"/>
</dbReference>
<reference evidence="8 9" key="1">
    <citation type="submission" date="2020-07" db="EMBL/GenBank/DDBJ databases">
        <title>Taxonomic revisions and descriptions of new bacterial species based on genomic comparisons in the high-G+C-content subgroup of the family Alcaligenaceae.</title>
        <authorList>
            <person name="Szabo A."/>
            <person name="Felfoldi T."/>
        </authorList>
    </citation>
    <scope>NUCLEOTIDE SEQUENCE [LARGE SCALE GENOMIC DNA]</scope>
    <source>
        <strain evidence="8 9">DSM 25264</strain>
    </source>
</reference>
<feature type="binding site" evidence="7">
    <location>
        <position position="95"/>
    </location>
    <ligand>
        <name>Fe cation</name>
        <dbReference type="ChEBI" id="CHEBI:24875"/>
        <label>1</label>
        <note>catalytic</note>
    </ligand>
</feature>
<keyword evidence="3 7" id="KW-0479">Metal-binding</keyword>
<feature type="binding site" evidence="7">
    <location>
        <position position="57"/>
    </location>
    <ligand>
        <name>substrate</name>
    </ligand>
</feature>
<dbReference type="PANTHER" id="PTHR15497">
    <property type="entry name" value="3-HYDROXYANTHRANILATE 3,4-DIOXYGENASE"/>
    <property type="match status" value="1"/>
</dbReference>
<evidence type="ECO:0000256" key="4">
    <source>
        <dbReference type="ARBA" id="ARBA00022964"/>
    </source>
</evidence>
<dbReference type="EC" id="1.13.11.6" evidence="7"/>
<keyword evidence="2 7" id="KW-0662">Pyridine nucleotide biosynthesis</keyword>
<gene>
    <name evidence="7" type="primary">nbaC</name>
    <name evidence="8" type="ORF">H0A68_12315</name>
</gene>
<feature type="binding site" evidence="7">
    <location>
        <position position="168"/>
    </location>
    <ligand>
        <name>Fe cation</name>
        <dbReference type="ChEBI" id="CHEBI:24875"/>
        <label>2</label>
    </ligand>
</feature>
<evidence type="ECO:0000256" key="2">
    <source>
        <dbReference type="ARBA" id="ARBA00022642"/>
    </source>
</evidence>
<proteinExistence type="inferred from homology"/>
<feature type="binding site" evidence="7">
    <location>
        <position position="99"/>
    </location>
    <ligand>
        <name>substrate</name>
    </ligand>
</feature>
<comment type="similarity">
    <text evidence="7">Belongs to the 3-HAO family.</text>
</comment>
<feature type="binding site" evidence="7">
    <location>
        <position position="125"/>
    </location>
    <ligand>
        <name>Fe cation</name>
        <dbReference type="ChEBI" id="CHEBI:24875"/>
        <label>2</label>
    </ligand>
</feature>
<evidence type="ECO:0000313" key="8">
    <source>
        <dbReference type="EMBL" id="NYT37661.1"/>
    </source>
</evidence>
<comment type="subunit">
    <text evidence="7">Homodimer.</text>
</comment>
<feature type="binding site" evidence="7">
    <location>
        <position position="47"/>
    </location>
    <ligand>
        <name>O2</name>
        <dbReference type="ChEBI" id="CHEBI:15379"/>
    </ligand>
</feature>
<dbReference type="SUPFAM" id="SSF51182">
    <property type="entry name" value="RmlC-like cupins"/>
    <property type="match status" value="1"/>
</dbReference>
<dbReference type="InterPro" id="IPR011051">
    <property type="entry name" value="RmlC_Cupin_sf"/>
</dbReference>
<comment type="function">
    <text evidence="1 7">Catalyzes the oxidative ring opening of 3-hydroxyanthranilate to 2-amino-3-carboxymuconate semialdehyde, which spontaneously cyclizes to quinolinate.</text>
</comment>
<dbReference type="OrthoDB" id="5002379at2"/>
<sequence length="186" mass="21469">MLSYGKPFNFQQWIDEHAHLLKPPVGNQQIWQDSDFIVTVVGGPNVRTDYHDDPYEEFFYQMHGNAWLNLWIDGKRERVDLKEGDIFLMPPHVRHSPQRPETGSACLVIERQRPQGVIDAFEWYCESEDGCGGLVHRVEIQLQSIVKDLPVLFNAFYESEEQRRCPHCGKLHPGKQAHAATNGKSE</sequence>
<evidence type="ECO:0000256" key="3">
    <source>
        <dbReference type="ARBA" id="ARBA00022723"/>
    </source>
</evidence>
<feature type="binding site" evidence="7">
    <location>
        <position position="51"/>
    </location>
    <ligand>
        <name>Fe cation</name>
        <dbReference type="ChEBI" id="CHEBI:24875"/>
        <label>1</label>
        <note>catalytic</note>
    </ligand>
</feature>
<protein>
    <recommendedName>
        <fullName evidence="7">3-hydroxyanthranilate 3,4-dioxygenase</fullName>
        <ecNumber evidence="7">1.13.11.6</ecNumber>
    </recommendedName>
    <alternativeName>
        <fullName evidence="7">3-hydroxyanthranilate oxygenase</fullName>
        <shortName evidence="7">3-HAO</shortName>
    </alternativeName>
    <alternativeName>
        <fullName evidence="7">3-hydroxyanthranilic acid dioxygenase</fullName>
        <shortName evidence="7">HAD</shortName>
    </alternativeName>
</protein>
<dbReference type="GO" id="GO:0009435">
    <property type="term" value="P:NAD+ biosynthetic process"/>
    <property type="evidence" value="ECO:0007669"/>
    <property type="project" value="UniProtKB-UniPathway"/>
</dbReference>
<keyword evidence="4 7" id="KW-0223">Dioxygenase</keyword>
<keyword evidence="9" id="KW-1185">Reference proteome</keyword>
<dbReference type="AlphaFoldDB" id="A0A853FGU0"/>
<evidence type="ECO:0000256" key="5">
    <source>
        <dbReference type="ARBA" id="ARBA00023002"/>
    </source>
</evidence>
<feature type="binding site" evidence="7">
    <location>
        <position position="165"/>
    </location>
    <ligand>
        <name>Fe cation</name>
        <dbReference type="ChEBI" id="CHEBI:24875"/>
        <label>2</label>
    </ligand>
</feature>
<dbReference type="GO" id="GO:0043420">
    <property type="term" value="P:anthranilate metabolic process"/>
    <property type="evidence" value="ECO:0007669"/>
    <property type="project" value="UniProtKB-UniRule"/>
</dbReference>
<dbReference type="GO" id="GO:0008198">
    <property type="term" value="F:ferrous iron binding"/>
    <property type="evidence" value="ECO:0007669"/>
    <property type="project" value="UniProtKB-UniRule"/>
</dbReference>
<comment type="caution">
    <text evidence="8">The sequence shown here is derived from an EMBL/GenBank/DDBJ whole genome shotgun (WGS) entry which is preliminary data.</text>
</comment>
<comment type="catalytic activity">
    <reaction evidence="7">
        <text>3-hydroxyanthranilate + O2 = (2Z,4Z)-2-amino-3-carboxymuconate 6-semialdehyde</text>
        <dbReference type="Rhea" id="RHEA:17953"/>
        <dbReference type="ChEBI" id="CHEBI:15379"/>
        <dbReference type="ChEBI" id="CHEBI:36559"/>
        <dbReference type="ChEBI" id="CHEBI:77612"/>
        <dbReference type="EC" id="1.13.11.6"/>
    </reaction>
</comment>
<dbReference type="EMBL" id="JACCEW010000003">
    <property type="protein sequence ID" value="NYT37661.1"/>
    <property type="molecule type" value="Genomic_DNA"/>
</dbReference>
<keyword evidence="5 7" id="KW-0560">Oxidoreductase</keyword>
<evidence type="ECO:0000313" key="9">
    <source>
        <dbReference type="Proteomes" id="UP000580517"/>
    </source>
</evidence>
<dbReference type="NCBIfam" id="NF009763">
    <property type="entry name" value="PRK13264.1"/>
    <property type="match status" value="1"/>
</dbReference>
<evidence type="ECO:0000256" key="1">
    <source>
        <dbReference type="ARBA" id="ARBA00002752"/>
    </source>
</evidence>
<dbReference type="NCBIfam" id="TIGR03037">
    <property type="entry name" value="anthran_nbaC"/>
    <property type="match status" value="1"/>
</dbReference>
<keyword evidence="6 7" id="KW-0408">Iron</keyword>
<dbReference type="GO" id="GO:0019805">
    <property type="term" value="P:quinolinate biosynthetic process"/>
    <property type="evidence" value="ECO:0007669"/>
    <property type="project" value="UniProtKB-UniRule"/>
</dbReference>
<feature type="binding site" evidence="7">
    <location>
        <position position="57"/>
    </location>
    <ligand>
        <name>Fe cation</name>
        <dbReference type="ChEBI" id="CHEBI:24875"/>
        <label>1</label>
        <note>catalytic</note>
    </ligand>
</feature>
<dbReference type="InterPro" id="IPR014710">
    <property type="entry name" value="RmlC-like_jellyroll"/>
</dbReference>
<dbReference type="UniPathway" id="UPA00253">
    <property type="reaction ID" value="UER00330"/>
</dbReference>
<evidence type="ECO:0000256" key="7">
    <source>
        <dbReference type="HAMAP-Rule" id="MF_00825"/>
    </source>
</evidence>
<dbReference type="GO" id="GO:0000334">
    <property type="term" value="F:3-hydroxyanthranilate 3,4-dioxygenase activity"/>
    <property type="evidence" value="ECO:0007669"/>
    <property type="project" value="UniProtKB-UniRule"/>
</dbReference>
<organism evidence="8 9">
    <name type="scientific">Allopusillimonas soli</name>
    <dbReference type="NCBI Taxonomy" id="659016"/>
    <lineage>
        <taxon>Bacteria</taxon>
        <taxon>Pseudomonadati</taxon>
        <taxon>Pseudomonadota</taxon>
        <taxon>Betaproteobacteria</taxon>
        <taxon>Burkholderiales</taxon>
        <taxon>Alcaligenaceae</taxon>
        <taxon>Allopusillimonas</taxon>
    </lineage>
</organism>
<dbReference type="PANTHER" id="PTHR15497:SF1">
    <property type="entry name" value="3-HYDROXYANTHRANILATE 3,4-DIOXYGENASE"/>
    <property type="match status" value="1"/>
</dbReference>
<dbReference type="InterPro" id="IPR010329">
    <property type="entry name" value="3hydroanth_dOase"/>
</dbReference>
<dbReference type="Pfam" id="PF06052">
    <property type="entry name" value="3-HAO"/>
    <property type="match status" value="1"/>
</dbReference>